<feature type="domain" description="Fatty acid desaturase" evidence="3">
    <location>
        <begin position="88"/>
        <end position="343"/>
    </location>
</feature>
<proteinExistence type="predicted"/>
<evidence type="ECO:0000259" key="3">
    <source>
        <dbReference type="Pfam" id="PF00487"/>
    </source>
</evidence>
<feature type="region of interest" description="Disordered" evidence="1">
    <location>
        <begin position="1"/>
        <end position="24"/>
    </location>
</feature>
<name>A0ABY5VRT1_9ACTN</name>
<feature type="transmembrane region" description="Helical" evidence="2">
    <location>
        <begin position="58"/>
        <end position="75"/>
    </location>
</feature>
<accession>A0ABY5VRT1</accession>
<keyword evidence="2" id="KW-1133">Transmembrane helix</keyword>
<dbReference type="InterPro" id="IPR005804">
    <property type="entry name" value="FA_desaturase_dom"/>
</dbReference>
<evidence type="ECO:0000313" key="4">
    <source>
        <dbReference type="EMBL" id="UWP79895.1"/>
    </source>
</evidence>
<keyword evidence="2" id="KW-0812">Transmembrane</keyword>
<evidence type="ECO:0000313" key="5">
    <source>
        <dbReference type="Proteomes" id="UP001059617"/>
    </source>
</evidence>
<feature type="transmembrane region" description="Helical" evidence="2">
    <location>
        <begin position="237"/>
        <end position="257"/>
    </location>
</feature>
<keyword evidence="5" id="KW-1185">Reference proteome</keyword>
<dbReference type="Pfam" id="PF00487">
    <property type="entry name" value="FA_desaturase"/>
    <property type="match status" value="1"/>
</dbReference>
<sequence length="405" mass="45833">MTNSVVDRPTSERAGDPGDPVRESMRPLPEILALPLTLLTGRPHAGQRPIRFTAGQHLVNAFASLLGGLAVTAVALHAGGWYLLLLLPGWAMTLHGMRNLRMMIFHQCSHGNMWARSRLDTALGRLLAALLMIQQFDRYQVEHVGEHHARHHMTLRDPTVQAILLSLGLRPGMTRRQMWRNTLHRLVSPSFHLRFGLARLRSYFHFAGPGERALAGAGLLAVAVLATWWHAWTFVLVGWVLPATLFFQVSNTLRLCVKHTFPPAGRADRRGPDYFGGLTNAIFLGEAAPRPGRSRPAAARAWARWLCRMAFVHFPARYLVLTGDTVCHDYHHRHPKSRDWPNYIFAREQDHLAGHRGWPAYRHVWGMVPAINLVFDSLSRADPDEYDVARLREVNERELFAAFDD</sequence>
<gene>
    <name evidence="4" type="ORF">Dfulv_32645</name>
</gene>
<dbReference type="EMBL" id="CP073720">
    <property type="protein sequence ID" value="UWP79895.1"/>
    <property type="molecule type" value="Genomic_DNA"/>
</dbReference>
<evidence type="ECO:0000256" key="1">
    <source>
        <dbReference type="SAM" id="MobiDB-lite"/>
    </source>
</evidence>
<reference evidence="4" key="2">
    <citation type="submission" date="2022-09" db="EMBL/GenBank/DDBJ databases">
        <title>Biosynthetic gene clusters of Dactylosporangioum fulvum.</title>
        <authorList>
            <person name="Caradec T."/>
        </authorList>
    </citation>
    <scope>NUCLEOTIDE SEQUENCE</scope>
    <source>
        <strain evidence="4">NRRL B-16292</strain>
    </source>
</reference>
<dbReference type="Proteomes" id="UP001059617">
    <property type="component" value="Chromosome"/>
</dbReference>
<keyword evidence="2" id="KW-0472">Membrane</keyword>
<reference evidence="4" key="1">
    <citation type="submission" date="2021-04" db="EMBL/GenBank/DDBJ databases">
        <authorList>
            <person name="Hartkoorn R.C."/>
            <person name="Beaudoing E."/>
            <person name="Hot D."/>
        </authorList>
    </citation>
    <scope>NUCLEOTIDE SEQUENCE</scope>
    <source>
        <strain evidence="4">NRRL B-16292</strain>
    </source>
</reference>
<protein>
    <submittedName>
        <fullName evidence="4">Stearoyl-CoA 9-desaturase</fullName>
    </submittedName>
</protein>
<dbReference type="RefSeq" id="WP_259857653.1">
    <property type="nucleotide sequence ID" value="NZ_BAAAST010000001.1"/>
</dbReference>
<organism evidence="4 5">
    <name type="scientific">Dactylosporangium fulvum</name>
    <dbReference type="NCBI Taxonomy" id="53359"/>
    <lineage>
        <taxon>Bacteria</taxon>
        <taxon>Bacillati</taxon>
        <taxon>Actinomycetota</taxon>
        <taxon>Actinomycetes</taxon>
        <taxon>Micromonosporales</taxon>
        <taxon>Micromonosporaceae</taxon>
        <taxon>Dactylosporangium</taxon>
    </lineage>
</organism>
<evidence type="ECO:0000256" key="2">
    <source>
        <dbReference type="SAM" id="Phobius"/>
    </source>
</evidence>
<feature type="compositionally biased region" description="Basic and acidic residues" evidence="1">
    <location>
        <begin position="9"/>
        <end position="24"/>
    </location>
</feature>